<proteinExistence type="predicted"/>
<reference evidence="2 3" key="1">
    <citation type="submission" date="2024-02" db="EMBL/GenBank/DDBJ databases">
        <authorList>
            <person name="Daric V."/>
            <person name="Darras S."/>
        </authorList>
    </citation>
    <scope>NUCLEOTIDE SEQUENCE [LARGE SCALE GENOMIC DNA]</scope>
</reference>
<dbReference type="EMBL" id="CAWYQH010000108">
    <property type="protein sequence ID" value="CAK8688998.1"/>
    <property type="molecule type" value="Genomic_DNA"/>
</dbReference>
<keyword evidence="3" id="KW-1185">Reference proteome</keyword>
<organism evidence="2 3">
    <name type="scientific">Clavelina lepadiformis</name>
    <name type="common">Light-bulb sea squirt</name>
    <name type="synonym">Ascidia lepadiformis</name>
    <dbReference type="NCBI Taxonomy" id="159417"/>
    <lineage>
        <taxon>Eukaryota</taxon>
        <taxon>Metazoa</taxon>
        <taxon>Chordata</taxon>
        <taxon>Tunicata</taxon>
        <taxon>Ascidiacea</taxon>
        <taxon>Aplousobranchia</taxon>
        <taxon>Clavelinidae</taxon>
        <taxon>Clavelina</taxon>
    </lineage>
</organism>
<comment type="caution">
    <text evidence="2">The sequence shown here is derived from an EMBL/GenBank/DDBJ whole genome shotgun (WGS) entry which is preliminary data.</text>
</comment>
<evidence type="ECO:0000313" key="3">
    <source>
        <dbReference type="Proteomes" id="UP001642483"/>
    </source>
</evidence>
<accession>A0ABP0GDH0</accession>
<name>A0ABP0GDH0_CLALP</name>
<feature type="signal peptide" evidence="1">
    <location>
        <begin position="1"/>
        <end position="23"/>
    </location>
</feature>
<protein>
    <recommendedName>
        <fullName evidence="4">Secreted protein</fullName>
    </recommendedName>
</protein>
<evidence type="ECO:0008006" key="4">
    <source>
        <dbReference type="Google" id="ProtNLM"/>
    </source>
</evidence>
<feature type="chain" id="PRO_5046066325" description="Secreted protein" evidence="1">
    <location>
        <begin position="24"/>
        <end position="105"/>
    </location>
</feature>
<keyword evidence="1" id="KW-0732">Signal</keyword>
<evidence type="ECO:0000256" key="1">
    <source>
        <dbReference type="SAM" id="SignalP"/>
    </source>
</evidence>
<evidence type="ECO:0000313" key="2">
    <source>
        <dbReference type="EMBL" id="CAK8688998.1"/>
    </source>
</evidence>
<gene>
    <name evidence="2" type="ORF">CVLEPA_LOCUS20990</name>
</gene>
<sequence length="105" mass="11797">MCELVGELVIILVHHSWVAKALSACPGHSGPSSWRLPDWVQSERLVSKSEVGCPHRHHRGLDQSQRTVKDETGDKVIFEGVWTGHFDLWTTSKTIRDSCSSSELF</sequence>
<dbReference type="Proteomes" id="UP001642483">
    <property type="component" value="Unassembled WGS sequence"/>
</dbReference>